<dbReference type="PROSITE" id="PS50893">
    <property type="entry name" value="ABC_TRANSPORTER_2"/>
    <property type="match status" value="1"/>
</dbReference>
<evidence type="ECO:0000259" key="6">
    <source>
        <dbReference type="PROSITE" id="PS50893"/>
    </source>
</evidence>
<dbReference type="CDD" id="cd10147">
    <property type="entry name" value="Wzt_C-like"/>
    <property type="match status" value="1"/>
</dbReference>
<evidence type="ECO:0000256" key="3">
    <source>
        <dbReference type="ARBA" id="ARBA00022741"/>
    </source>
</evidence>
<evidence type="ECO:0000313" key="8">
    <source>
        <dbReference type="Proteomes" id="UP000251842"/>
    </source>
</evidence>
<feature type="domain" description="ABC transporter" evidence="6">
    <location>
        <begin position="66"/>
        <end position="290"/>
    </location>
</feature>
<dbReference type="InterPro" id="IPR003439">
    <property type="entry name" value="ABC_transporter-like_ATP-bd"/>
</dbReference>
<evidence type="ECO:0000256" key="1">
    <source>
        <dbReference type="ARBA" id="ARBA00005417"/>
    </source>
</evidence>
<evidence type="ECO:0000256" key="2">
    <source>
        <dbReference type="ARBA" id="ARBA00022448"/>
    </source>
</evidence>
<dbReference type="Pfam" id="PF00005">
    <property type="entry name" value="ABC_tran"/>
    <property type="match status" value="1"/>
</dbReference>
<proteinExistence type="inferred from homology"/>
<protein>
    <recommendedName>
        <fullName evidence="6">ABC transporter domain-containing protein</fullName>
    </recommendedName>
</protein>
<name>A0A344J6Q1_9GAMM</name>
<dbReference type="PANTHER" id="PTHR46743">
    <property type="entry name" value="TEICHOIC ACIDS EXPORT ATP-BINDING PROTEIN TAGH"/>
    <property type="match status" value="1"/>
</dbReference>
<organism evidence="7 8">
    <name type="scientific">Solilutibacter oculi</name>
    <dbReference type="NCBI Taxonomy" id="2698682"/>
    <lineage>
        <taxon>Bacteria</taxon>
        <taxon>Pseudomonadati</taxon>
        <taxon>Pseudomonadota</taxon>
        <taxon>Gammaproteobacteria</taxon>
        <taxon>Lysobacterales</taxon>
        <taxon>Lysobacteraceae</taxon>
        <taxon>Solilutibacter</taxon>
    </lineage>
</organism>
<comment type="similarity">
    <text evidence="1">Belongs to the ABC transporter superfamily.</text>
</comment>
<keyword evidence="8" id="KW-1185">Reference proteome</keyword>
<dbReference type="Pfam" id="PF14524">
    <property type="entry name" value="Wzt_C"/>
    <property type="match status" value="1"/>
</dbReference>
<dbReference type="InterPro" id="IPR050683">
    <property type="entry name" value="Bact_Polysacc_Export_ATP-bd"/>
</dbReference>
<reference evidence="8" key="1">
    <citation type="submission" date="2018-05" db="EMBL/GenBank/DDBJ databases">
        <title>Luteimonas pekinense sp. nov., isolated from human Meibomian gland secretions, Beijing, China.</title>
        <authorList>
            <person name="Wen T."/>
            <person name="Bai H."/>
            <person name="Lv H."/>
        </authorList>
    </citation>
    <scope>NUCLEOTIDE SEQUENCE [LARGE SCALE GENOMIC DNA]</scope>
    <source>
        <strain evidence="8">83-4</strain>
    </source>
</reference>
<dbReference type="CDD" id="cd03220">
    <property type="entry name" value="ABC_KpsT_Wzt"/>
    <property type="match status" value="1"/>
</dbReference>
<dbReference type="KEGG" id="lue:DCD74_08435"/>
<dbReference type="InterPro" id="IPR017871">
    <property type="entry name" value="ABC_transporter-like_CS"/>
</dbReference>
<dbReference type="AlphaFoldDB" id="A0A344J6Q1"/>
<dbReference type="OrthoDB" id="9778870at2"/>
<dbReference type="EMBL" id="CP029556">
    <property type="protein sequence ID" value="AXA84711.1"/>
    <property type="molecule type" value="Genomic_DNA"/>
</dbReference>
<keyword evidence="3" id="KW-0547">Nucleotide-binding</keyword>
<gene>
    <name evidence="7" type="ORF">DCD74_08435</name>
</gene>
<dbReference type="Gene3D" id="2.70.50.60">
    <property type="entry name" value="abc- transporter (atp binding component) like domain"/>
    <property type="match status" value="1"/>
</dbReference>
<sequence length="492" mass="53854">MEQRGHLLWRGRPGAGDRRASVPQAQSRFRRRPLIARKHAMNASNPLALDIQSLTKVYHSYARPFDRLKELIVADGKAYSREVRALDDISLQLPVGGRLGIIGENGSGKSTLLKVIAGVLSPTEGSVKVNGRVSALLELGAGFNPNLSGRENILQFCMLHGLAAAETERAVPEIIAFSELGDAIDHPLKVYSSGMSMRLGFACAVYVKPDILIVDEALSVGDAYFQNKCLHKIKALLDGGTTFLYVTHAADAIRSLCETAIWLENGRVRMKGSASDVGAAYQSAIFSRMVRAGLEPHSEAVEASTSYPHVSGPVSKRDAARIKAFEDRVAPLRTGSGEIRIDDIEVINSRGEETDTLDFGEETTIRVFFHARKELATRAVLNVGITDRTGRQLVHMNPMFQDAFASDAPLDQPHVIDFRFRNPLCPGEYGVAAGIAVLTIDPRTNAQTLIAEVIDYCAGGSRFSILYPEDKEQRDLWGVVHIDYDAKMRAID</sequence>
<accession>A0A344J6Q1</accession>
<dbReference type="GO" id="GO:0005524">
    <property type="term" value="F:ATP binding"/>
    <property type="evidence" value="ECO:0007669"/>
    <property type="project" value="UniProtKB-KW"/>
</dbReference>
<dbReference type="Gene3D" id="3.40.50.300">
    <property type="entry name" value="P-loop containing nucleotide triphosphate hydrolases"/>
    <property type="match status" value="1"/>
</dbReference>
<keyword evidence="2" id="KW-0813">Transport</keyword>
<dbReference type="GO" id="GO:0016020">
    <property type="term" value="C:membrane"/>
    <property type="evidence" value="ECO:0007669"/>
    <property type="project" value="InterPro"/>
</dbReference>
<dbReference type="GO" id="GO:0140359">
    <property type="term" value="F:ABC-type transporter activity"/>
    <property type="evidence" value="ECO:0007669"/>
    <property type="project" value="InterPro"/>
</dbReference>
<dbReference type="SMART" id="SM00382">
    <property type="entry name" value="AAA"/>
    <property type="match status" value="1"/>
</dbReference>
<dbReference type="GO" id="GO:0016887">
    <property type="term" value="F:ATP hydrolysis activity"/>
    <property type="evidence" value="ECO:0007669"/>
    <property type="project" value="InterPro"/>
</dbReference>
<dbReference type="InterPro" id="IPR029439">
    <property type="entry name" value="Wzt_C"/>
</dbReference>
<dbReference type="Proteomes" id="UP000251842">
    <property type="component" value="Chromosome"/>
</dbReference>
<dbReference type="InterPro" id="IPR003593">
    <property type="entry name" value="AAA+_ATPase"/>
</dbReference>
<dbReference type="SUPFAM" id="SSF52540">
    <property type="entry name" value="P-loop containing nucleoside triphosphate hydrolases"/>
    <property type="match status" value="1"/>
</dbReference>
<evidence type="ECO:0000313" key="7">
    <source>
        <dbReference type="EMBL" id="AXA84711.1"/>
    </source>
</evidence>
<evidence type="ECO:0000256" key="5">
    <source>
        <dbReference type="SAM" id="MobiDB-lite"/>
    </source>
</evidence>
<dbReference type="PROSITE" id="PS00211">
    <property type="entry name" value="ABC_TRANSPORTER_1"/>
    <property type="match status" value="1"/>
</dbReference>
<dbReference type="InterPro" id="IPR015860">
    <property type="entry name" value="ABC_transpr_TagH-like"/>
</dbReference>
<dbReference type="PANTHER" id="PTHR46743:SF2">
    <property type="entry name" value="TEICHOIC ACIDS EXPORT ATP-BINDING PROTEIN TAGH"/>
    <property type="match status" value="1"/>
</dbReference>
<evidence type="ECO:0000256" key="4">
    <source>
        <dbReference type="ARBA" id="ARBA00022840"/>
    </source>
</evidence>
<dbReference type="InterPro" id="IPR027417">
    <property type="entry name" value="P-loop_NTPase"/>
</dbReference>
<keyword evidence="4" id="KW-0067">ATP-binding</keyword>
<feature type="region of interest" description="Disordered" evidence="5">
    <location>
        <begin position="1"/>
        <end position="24"/>
    </location>
</feature>